<dbReference type="EMBL" id="SSXP01000006">
    <property type="protein sequence ID" value="TII07862.1"/>
    <property type="molecule type" value="Genomic_DNA"/>
</dbReference>
<organism evidence="1 2">
    <name type="scientific">Streptococcus suis</name>
    <dbReference type="NCBI Taxonomy" id="1307"/>
    <lineage>
        <taxon>Bacteria</taxon>
        <taxon>Bacillati</taxon>
        <taxon>Bacillota</taxon>
        <taxon>Bacilli</taxon>
        <taxon>Lactobacillales</taxon>
        <taxon>Streptococcaceae</taxon>
        <taxon>Streptococcus</taxon>
    </lineage>
</organism>
<protein>
    <recommendedName>
        <fullName evidence="3">Lipoprotein</fullName>
    </recommendedName>
</protein>
<dbReference type="RefSeq" id="WP_105143709.1">
    <property type="nucleotide sequence ID" value="NZ_JARQOJ010000005.1"/>
</dbReference>
<dbReference type="PROSITE" id="PS51257">
    <property type="entry name" value="PROKAR_LIPOPROTEIN"/>
    <property type="match status" value="1"/>
</dbReference>
<accession>A0A4T2H7D6</accession>
<comment type="caution">
    <text evidence="1">The sequence shown here is derived from an EMBL/GenBank/DDBJ whole genome shotgun (WGS) entry which is preliminary data.</text>
</comment>
<evidence type="ECO:0000313" key="2">
    <source>
        <dbReference type="Proteomes" id="UP000305768"/>
    </source>
</evidence>
<sequence>MKKIFGLLFLFLSVFTLVACGVKEESLDGEYHLYWVASNTGEKHLDGESIHSMKVEGSIMTGAAHKSYELRVDKDRGVIIGEYGREWPYTYKEGALVFDGDEYYKVGSKAYQDKKKEIEDTK</sequence>
<evidence type="ECO:0000313" key="1">
    <source>
        <dbReference type="EMBL" id="TII07862.1"/>
    </source>
</evidence>
<gene>
    <name evidence="1" type="ORF">FAJ34_05765</name>
</gene>
<dbReference type="Proteomes" id="UP000305768">
    <property type="component" value="Unassembled WGS sequence"/>
</dbReference>
<dbReference type="AlphaFoldDB" id="A0A4T2H7D6"/>
<evidence type="ECO:0008006" key="3">
    <source>
        <dbReference type="Google" id="ProtNLM"/>
    </source>
</evidence>
<reference evidence="1 2" key="1">
    <citation type="submission" date="2019-04" db="EMBL/GenBank/DDBJ databases">
        <title>Genome analysis of Streptococcus suis strain WUSS425.</title>
        <authorList>
            <person name="Chen H."/>
            <person name="Gao X."/>
            <person name="Wu Z."/>
        </authorList>
    </citation>
    <scope>NUCLEOTIDE SEQUENCE [LARGE SCALE GENOMIC DNA]</scope>
    <source>
        <strain evidence="1 2">WUSS425</strain>
    </source>
</reference>
<proteinExistence type="predicted"/>
<name>A0A4T2H7D6_STRSU</name>